<comment type="caution">
    <text evidence="1">The sequence shown here is derived from an EMBL/GenBank/DDBJ whole genome shotgun (WGS) entry which is preliminary data.</text>
</comment>
<reference evidence="1" key="1">
    <citation type="journal article" date="2021" name="New Phytol.">
        <title>Evolutionary innovations through gain and loss of genes in the ectomycorrhizal Boletales.</title>
        <authorList>
            <person name="Wu G."/>
            <person name="Miyauchi S."/>
            <person name="Morin E."/>
            <person name="Kuo A."/>
            <person name="Drula E."/>
            <person name="Varga T."/>
            <person name="Kohler A."/>
            <person name="Feng B."/>
            <person name="Cao Y."/>
            <person name="Lipzen A."/>
            <person name="Daum C."/>
            <person name="Hundley H."/>
            <person name="Pangilinan J."/>
            <person name="Johnson J."/>
            <person name="Barry K."/>
            <person name="LaButti K."/>
            <person name="Ng V."/>
            <person name="Ahrendt S."/>
            <person name="Min B."/>
            <person name="Choi I.G."/>
            <person name="Park H."/>
            <person name="Plett J.M."/>
            <person name="Magnuson J."/>
            <person name="Spatafora J.W."/>
            <person name="Nagy L.G."/>
            <person name="Henrissat B."/>
            <person name="Grigoriev I.V."/>
            <person name="Yang Z.L."/>
            <person name="Xu J."/>
            <person name="Martin F.M."/>
        </authorList>
    </citation>
    <scope>NUCLEOTIDE SEQUENCE</scope>
    <source>
        <strain evidence="1">ATCC 28755</strain>
    </source>
</reference>
<organism evidence="1 2">
    <name type="scientific">Hygrophoropsis aurantiaca</name>
    <dbReference type="NCBI Taxonomy" id="72124"/>
    <lineage>
        <taxon>Eukaryota</taxon>
        <taxon>Fungi</taxon>
        <taxon>Dikarya</taxon>
        <taxon>Basidiomycota</taxon>
        <taxon>Agaricomycotina</taxon>
        <taxon>Agaricomycetes</taxon>
        <taxon>Agaricomycetidae</taxon>
        <taxon>Boletales</taxon>
        <taxon>Coniophorineae</taxon>
        <taxon>Hygrophoropsidaceae</taxon>
        <taxon>Hygrophoropsis</taxon>
    </lineage>
</organism>
<sequence length="240" mass="27147">MSVPLKFHSCDNHEYWKLLPLAESDPSQRMNDIISPLTIHKSIASILTPIDMSEQNKLDLMNTVQHIRNELDTIEAPDAVVDSLNDVEDFLSSMPPRIDCSSMEKSDLAKLGVIRKTLTFIPEEVAKLAQDFTSQQSGEIQLLHARILDIHEHVNMDFVPRSRMILDSVVLALAKIASDPQSKTNVAIFPEMMVTPDDGVKVINRESGYQAWLSGRVGYAIIQYKDEYWNKRQNLIGDID</sequence>
<name>A0ACB8A5H2_9AGAM</name>
<evidence type="ECO:0000313" key="2">
    <source>
        <dbReference type="Proteomes" id="UP000790377"/>
    </source>
</evidence>
<evidence type="ECO:0000313" key="1">
    <source>
        <dbReference type="EMBL" id="KAH7908489.1"/>
    </source>
</evidence>
<accession>A0ACB8A5H2</accession>
<keyword evidence="2" id="KW-1185">Reference proteome</keyword>
<protein>
    <submittedName>
        <fullName evidence="1">Uncharacterized protein</fullName>
    </submittedName>
</protein>
<proteinExistence type="predicted"/>
<gene>
    <name evidence="1" type="ORF">BJ138DRAFT_1115820</name>
</gene>
<dbReference type="EMBL" id="MU267819">
    <property type="protein sequence ID" value="KAH7908489.1"/>
    <property type="molecule type" value="Genomic_DNA"/>
</dbReference>
<dbReference type="Proteomes" id="UP000790377">
    <property type="component" value="Unassembled WGS sequence"/>
</dbReference>